<dbReference type="Proteomes" id="UP001163850">
    <property type="component" value="Unassembled WGS sequence"/>
</dbReference>
<feature type="compositionally biased region" description="Basic and acidic residues" evidence="1">
    <location>
        <begin position="1"/>
        <end position="12"/>
    </location>
</feature>
<dbReference type="AlphaFoldDB" id="A0AA38Q7B2"/>
<reference evidence="2" key="1">
    <citation type="submission" date="2022-08" db="EMBL/GenBank/DDBJ databases">
        <authorList>
            <consortium name="DOE Joint Genome Institute"/>
            <person name="Min B."/>
            <person name="Riley R."/>
            <person name="Sierra-Patev S."/>
            <person name="Naranjo-Ortiz M."/>
            <person name="Looney B."/>
            <person name="Konkel Z."/>
            <person name="Slot J.C."/>
            <person name="Sakamoto Y."/>
            <person name="Steenwyk J.L."/>
            <person name="Rokas A."/>
            <person name="Carro J."/>
            <person name="Camarero S."/>
            <person name="Ferreira P."/>
            <person name="Molpeceres G."/>
            <person name="Ruiz-Duenas F.J."/>
            <person name="Serrano A."/>
            <person name="Henrissat B."/>
            <person name="Drula E."/>
            <person name="Hughes K.W."/>
            <person name="Mata J.L."/>
            <person name="Ishikawa N.K."/>
            <person name="Vargas-Isla R."/>
            <person name="Ushijima S."/>
            <person name="Smith C.A."/>
            <person name="Ahrendt S."/>
            <person name="Andreopoulos W."/>
            <person name="He G."/>
            <person name="Labutti K."/>
            <person name="Lipzen A."/>
            <person name="Ng V."/>
            <person name="Sandor L."/>
            <person name="Barry K."/>
            <person name="Martinez A.T."/>
            <person name="Xiao Y."/>
            <person name="Gibbons J.G."/>
            <person name="Terashima K."/>
            <person name="Hibbett D.S."/>
            <person name="Grigoriev I.V."/>
        </authorList>
    </citation>
    <scope>NUCLEOTIDE SEQUENCE</scope>
    <source>
        <strain evidence="2">TFB7829</strain>
    </source>
</reference>
<feature type="region of interest" description="Disordered" evidence="1">
    <location>
        <begin position="1"/>
        <end position="21"/>
    </location>
</feature>
<comment type="caution">
    <text evidence="2">The sequence shown here is derived from an EMBL/GenBank/DDBJ whole genome shotgun (WGS) entry which is preliminary data.</text>
</comment>
<protein>
    <submittedName>
        <fullName evidence="2">Uncharacterized protein</fullName>
    </submittedName>
</protein>
<evidence type="ECO:0000313" key="3">
    <source>
        <dbReference type="Proteomes" id="UP001163850"/>
    </source>
</evidence>
<organism evidence="2 3">
    <name type="scientific">Lentinula detonsa</name>
    <dbReference type="NCBI Taxonomy" id="2804962"/>
    <lineage>
        <taxon>Eukaryota</taxon>
        <taxon>Fungi</taxon>
        <taxon>Dikarya</taxon>
        <taxon>Basidiomycota</taxon>
        <taxon>Agaricomycotina</taxon>
        <taxon>Agaricomycetes</taxon>
        <taxon>Agaricomycetidae</taxon>
        <taxon>Agaricales</taxon>
        <taxon>Marasmiineae</taxon>
        <taxon>Omphalotaceae</taxon>
        <taxon>Lentinula</taxon>
    </lineage>
</organism>
<name>A0AA38Q7B2_9AGAR</name>
<gene>
    <name evidence="2" type="ORF">F5890DRAFT_1471734</name>
</gene>
<sequence>MSARTERERHDNFGSSRTSLQYSVERNTSGFPADIARDISWGRHKLWRFNPSALTKSARIRTNGQALSSSNLAVVKPEGPDTLAIHSRCGNTKGITFSMDKEGESLAEGEEEGGLDPECERWLSNSPESRRELTAFLRRARSERFSATGDKRSSHKLPRVAGIKLLGAAVSDRFMIENNTKFRDQKKIKVKDKEVTVYSGCQDRGGQEVSRGQVYVLRHHTD</sequence>
<evidence type="ECO:0000313" key="2">
    <source>
        <dbReference type="EMBL" id="KAJ3988171.1"/>
    </source>
</evidence>
<proteinExistence type="predicted"/>
<evidence type="ECO:0000256" key="1">
    <source>
        <dbReference type="SAM" id="MobiDB-lite"/>
    </source>
</evidence>
<accession>A0AA38Q7B2</accession>
<dbReference type="EMBL" id="MU801913">
    <property type="protein sequence ID" value="KAJ3988171.1"/>
    <property type="molecule type" value="Genomic_DNA"/>
</dbReference>